<dbReference type="Proteomes" id="UP001208570">
    <property type="component" value="Unassembled WGS sequence"/>
</dbReference>
<evidence type="ECO:0000313" key="1">
    <source>
        <dbReference type="EMBL" id="KAK2141722.1"/>
    </source>
</evidence>
<organism evidence="1 2">
    <name type="scientific">Paralvinella palmiformis</name>
    <dbReference type="NCBI Taxonomy" id="53620"/>
    <lineage>
        <taxon>Eukaryota</taxon>
        <taxon>Metazoa</taxon>
        <taxon>Spiralia</taxon>
        <taxon>Lophotrochozoa</taxon>
        <taxon>Annelida</taxon>
        <taxon>Polychaeta</taxon>
        <taxon>Sedentaria</taxon>
        <taxon>Canalipalpata</taxon>
        <taxon>Terebellida</taxon>
        <taxon>Terebelliformia</taxon>
        <taxon>Alvinellidae</taxon>
        <taxon>Paralvinella</taxon>
    </lineage>
</organism>
<sequence>MESQMAPPKQRLSKSVDTLLRVNHLTSLCPADMTRPALCQSTPELPVACRRSALPRERSVWRRSIIRMRDDLSQFGRYLRRSFTDASEREFVVPIVPPEVQYDHVTGEETAAADRPTRRITIGRYCRNRKSSDRRSWSRDDGDVLDQPDHNFSSSLVLRSLQDGHFSAELSLRQLPPGDLVIYIRGHELEIVLDRSPSIQDRRHRVSVPSYQGVVELPIFVDENSLMFAQDAARESLVVTGRTKGCLARRRSLSYSVLQSKAEGRPFWKAVCRKLGFRRAKSHDSITRSQSVDDKAFRVREYSRETVW</sequence>
<comment type="caution">
    <text evidence="1">The sequence shown here is derived from an EMBL/GenBank/DDBJ whole genome shotgun (WGS) entry which is preliminary data.</text>
</comment>
<name>A0AAD9IW82_9ANNE</name>
<keyword evidence="2" id="KW-1185">Reference proteome</keyword>
<dbReference type="EMBL" id="JAODUP010001053">
    <property type="protein sequence ID" value="KAK2141722.1"/>
    <property type="molecule type" value="Genomic_DNA"/>
</dbReference>
<reference evidence="1" key="1">
    <citation type="journal article" date="2023" name="Mol. Biol. Evol.">
        <title>Third-Generation Sequencing Reveals the Adaptive Role of the Epigenome in Three Deep-Sea Polychaetes.</title>
        <authorList>
            <person name="Perez M."/>
            <person name="Aroh O."/>
            <person name="Sun Y."/>
            <person name="Lan Y."/>
            <person name="Juniper S.K."/>
            <person name="Young C.R."/>
            <person name="Angers B."/>
            <person name="Qian P.Y."/>
        </authorList>
    </citation>
    <scope>NUCLEOTIDE SEQUENCE</scope>
    <source>
        <strain evidence="1">P08H-3</strain>
    </source>
</reference>
<evidence type="ECO:0000313" key="2">
    <source>
        <dbReference type="Proteomes" id="UP001208570"/>
    </source>
</evidence>
<dbReference type="AlphaFoldDB" id="A0AAD9IW82"/>
<gene>
    <name evidence="1" type="ORF">LSH36_1053g01022</name>
</gene>
<proteinExistence type="predicted"/>
<accession>A0AAD9IW82</accession>
<protein>
    <submittedName>
        <fullName evidence="1">Uncharacterized protein</fullName>
    </submittedName>
</protein>